<dbReference type="InterPro" id="IPR037045">
    <property type="entry name" value="S8pro/Inhibitor_I9_sf"/>
</dbReference>
<feature type="chain" id="PRO_5046181066" evidence="1">
    <location>
        <begin position="20"/>
        <end position="139"/>
    </location>
</feature>
<proteinExistence type="predicted"/>
<dbReference type="Proteomes" id="UP000694864">
    <property type="component" value="Chromosome 19"/>
</dbReference>
<evidence type="ECO:0000259" key="2">
    <source>
        <dbReference type="Pfam" id="PF05922"/>
    </source>
</evidence>
<evidence type="ECO:0000256" key="1">
    <source>
        <dbReference type="SAM" id="SignalP"/>
    </source>
</evidence>
<feature type="signal peptide" evidence="1">
    <location>
        <begin position="1"/>
        <end position="19"/>
    </location>
</feature>
<sequence>MALFFLFLVLLTLLSPSSSSSTNDLNSLTYIIHVDHEAKPSIFPTHRHWYTSSIASLTSTTPSIIHTYDIVFHGFSARLTIQTKELKVHMECFEELLCTFSYGAQQCTATCLSKGYETGNYRPPYRRPDKPFVCCCYYQ</sequence>
<evidence type="ECO:0000313" key="4">
    <source>
        <dbReference type="RefSeq" id="XP_010487225.1"/>
    </source>
</evidence>
<accession>A0ABM0XKB1</accession>
<reference evidence="3" key="1">
    <citation type="journal article" date="2014" name="Nat. Commun.">
        <title>The emerging biofuel crop Camelina sativa retains a highly undifferentiated hexaploid genome structure.</title>
        <authorList>
            <person name="Kagale S."/>
            <person name="Koh C."/>
            <person name="Nixon J."/>
            <person name="Bollina V."/>
            <person name="Clarke W.E."/>
            <person name="Tuteja R."/>
            <person name="Spillane C."/>
            <person name="Robinson S.J."/>
            <person name="Links M.G."/>
            <person name="Clarke C."/>
            <person name="Higgins E.E."/>
            <person name="Huebert T."/>
            <person name="Sharpe A.G."/>
            <person name="Parkin I.A."/>
        </authorList>
    </citation>
    <scope>NUCLEOTIDE SEQUENCE [LARGE SCALE GENOMIC DNA]</scope>
    <source>
        <strain evidence="3">cv. DH55</strain>
    </source>
</reference>
<dbReference type="Gene3D" id="3.30.70.80">
    <property type="entry name" value="Peptidase S8 propeptide/proteinase inhibitor I9"/>
    <property type="match status" value="1"/>
</dbReference>
<dbReference type="InterPro" id="IPR010259">
    <property type="entry name" value="S8pro/Inhibitor_I9"/>
</dbReference>
<feature type="domain" description="Inhibitor I9" evidence="2">
    <location>
        <begin position="29"/>
        <end position="83"/>
    </location>
</feature>
<evidence type="ECO:0000313" key="3">
    <source>
        <dbReference type="Proteomes" id="UP000694864"/>
    </source>
</evidence>
<dbReference type="GeneID" id="104765239"/>
<protein>
    <submittedName>
        <fullName evidence="4">Subtilisin-like protease SBT1.5</fullName>
    </submittedName>
</protein>
<keyword evidence="3" id="KW-1185">Reference proteome</keyword>
<keyword evidence="1" id="KW-0732">Signal</keyword>
<dbReference type="RefSeq" id="XP_010487225.1">
    <property type="nucleotide sequence ID" value="XM_010488923.2"/>
</dbReference>
<organism evidence="3 4">
    <name type="scientific">Camelina sativa</name>
    <name type="common">False flax</name>
    <name type="synonym">Myagrum sativum</name>
    <dbReference type="NCBI Taxonomy" id="90675"/>
    <lineage>
        <taxon>Eukaryota</taxon>
        <taxon>Viridiplantae</taxon>
        <taxon>Streptophyta</taxon>
        <taxon>Embryophyta</taxon>
        <taxon>Tracheophyta</taxon>
        <taxon>Spermatophyta</taxon>
        <taxon>Magnoliopsida</taxon>
        <taxon>eudicotyledons</taxon>
        <taxon>Gunneridae</taxon>
        <taxon>Pentapetalae</taxon>
        <taxon>rosids</taxon>
        <taxon>malvids</taxon>
        <taxon>Brassicales</taxon>
        <taxon>Brassicaceae</taxon>
        <taxon>Camelineae</taxon>
        <taxon>Camelina</taxon>
    </lineage>
</organism>
<gene>
    <name evidence="4" type="primary">LOC104765239</name>
</gene>
<name>A0ABM0XKB1_CAMSA</name>
<dbReference type="Pfam" id="PF05922">
    <property type="entry name" value="Inhibitor_I9"/>
    <property type="match status" value="1"/>
</dbReference>
<reference evidence="4" key="2">
    <citation type="submission" date="2025-08" db="UniProtKB">
        <authorList>
            <consortium name="RefSeq"/>
        </authorList>
    </citation>
    <scope>IDENTIFICATION</scope>
    <source>
        <tissue evidence="4">Leaf</tissue>
    </source>
</reference>